<dbReference type="EMBL" id="OZ034830">
    <property type="protein sequence ID" value="CAL1687595.1"/>
    <property type="molecule type" value="Genomic_DNA"/>
</dbReference>
<evidence type="ECO:0000313" key="2">
    <source>
        <dbReference type="EMBL" id="CAL1687595.1"/>
    </source>
</evidence>
<evidence type="ECO:0000256" key="1">
    <source>
        <dbReference type="SAM" id="MobiDB-lite"/>
    </source>
</evidence>
<feature type="region of interest" description="Disordered" evidence="1">
    <location>
        <begin position="144"/>
        <end position="188"/>
    </location>
</feature>
<reference evidence="2" key="1">
    <citation type="submission" date="2024-04" db="EMBL/GenBank/DDBJ databases">
        <authorList>
            <consortium name="Molecular Ecology Group"/>
        </authorList>
    </citation>
    <scope>NUCLEOTIDE SEQUENCE</scope>
</reference>
<accession>A0AAV2P7L1</accession>
<proteinExistence type="predicted"/>
<protein>
    <submittedName>
        <fullName evidence="2">Uncharacterized protein</fullName>
    </submittedName>
</protein>
<gene>
    <name evidence="2" type="ORF">LPLAT_LOCUS12774</name>
</gene>
<dbReference type="Proteomes" id="UP001497644">
    <property type="component" value="Chromosome 7"/>
</dbReference>
<sequence>MAGLTNALLDQKDLVRSSLQEIINWANNSPTEVNSSNLFDKIVSLFRSNSQSYRNMEQILQVLCGKRAECVEVRRERILSELSNKNLQVALRRVPPSVEHLFDCNSLAPLMQSLGGANMSLNPPIYMKEKRDFKTKKCPPEIRTAASFRSNNKENFRKDSRSFNKGKTDHKSFKNSAKSNSFCTKDKK</sequence>
<dbReference type="AlphaFoldDB" id="A0AAV2P7L1"/>
<feature type="compositionally biased region" description="Basic and acidic residues" evidence="1">
    <location>
        <begin position="151"/>
        <end position="172"/>
    </location>
</feature>
<name>A0AAV2P7L1_9HYME</name>
<keyword evidence="3" id="KW-1185">Reference proteome</keyword>
<organism evidence="2 3">
    <name type="scientific">Lasius platythorax</name>
    <dbReference type="NCBI Taxonomy" id="488582"/>
    <lineage>
        <taxon>Eukaryota</taxon>
        <taxon>Metazoa</taxon>
        <taxon>Ecdysozoa</taxon>
        <taxon>Arthropoda</taxon>
        <taxon>Hexapoda</taxon>
        <taxon>Insecta</taxon>
        <taxon>Pterygota</taxon>
        <taxon>Neoptera</taxon>
        <taxon>Endopterygota</taxon>
        <taxon>Hymenoptera</taxon>
        <taxon>Apocrita</taxon>
        <taxon>Aculeata</taxon>
        <taxon>Formicoidea</taxon>
        <taxon>Formicidae</taxon>
        <taxon>Formicinae</taxon>
        <taxon>Lasius</taxon>
        <taxon>Lasius</taxon>
    </lineage>
</organism>
<evidence type="ECO:0000313" key="3">
    <source>
        <dbReference type="Proteomes" id="UP001497644"/>
    </source>
</evidence>